<evidence type="ECO:0000313" key="2">
    <source>
        <dbReference type="Proteomes" id="UP000198393"/>
    </source>
</evidence>
<protein>
    <submittedName>
        <fullName evidence="1">Uncharacterized protein</fullName>
    </submittedName>
</protein>
<gene>
    <name evidence="1" type="ORF">SAMN05421640_3480</name>
</gene>
<dbReference type="Proteomes" id="UP000198393">
    <property type="component" value="Unassembled WGS sequence"/>
</dbReference>
<reference evidence="1 2" key="1">
    <citation type="submission" date="2017-06" db="EMBL/GenBank/DDBJ databases">
        <authorList>
            <person name="Kim H.J."/>
            <person name="Triplett B.A."/>
        </authorList>
    </citation>
    <scope>NUCLEOTIDE SEQUENCE [LARGE SCALE GENOMIC DNA]</scope>
    <source>
        <strain evidence="1 2">DSM 19307</strain>
    </source>
</reference>
<evidence type="ECO:0000313" key="1">
    <source>
        <dbReference type="EMBL" id="SNT35297.1"/>
    </source>
</evidence>
<keyword evidence="2" id="KW-1185">Reference proteome</keyword>
<proteinExistence type="predicted"/>
<accession>A0A239LXB2</accession>
<dbReference type="AlphaFoldDB" id="A0A239LXB2"/>
<dbReference type="RefSeq" id="WP_089358152.1">
    <property type="nucleotide sequence ID" value="NZ_FZPD01000006.1"/>
</dbReference>
<organism evidence="1 2">
    <name type="scientific">Ekhidna lutea</name>
    <dbReference type="NCBI Taxonomy" id="447679"/>
    <lineage>
        <taxon>Bacteria</taxon>
        <taxon>Pseudomonadati</taxon>
        <taxon>Bacteroidota</taxon>
        <taxon>Cytophagia</taxon>
        <taxon>Cytophagales</taxon>
        <taxon>Reichenbachiellaceae</taxon>
        <taxon>Ekhidna</taxon>
    </lineage>
</organism>
<dbReference type="EMBL" id="FZPD01000006">
    <property type="protein sequence ID" value="SNT35297.1"/>
    <property type="molecule type" value="Genomic_DNA"/>
</dbReference>
<name>A0A239LXB2_EKHLU</name>
<sequence>MKVLWYNNTLSSYQTGSWNDFKKIATGGLNHEILPLEKFNNASETTLNKIVKELNKCRSSHKK</sequence>